<name>A0A8H3ADZ6_9AGAM</name>
<dbReference type="Gene3D" id="1.20.120.520">
    <property type="entry name" value="nmb1532 protein domain like"/>
    <property type="match status" value="1"/>
</dbReference>
<evidence type="ECO:0000313" key="2">
    <source>
        <dbReference type="EMBL" id="CAE6416412.1"/>
    </source>
</evidence>
<dbReference type="PANTHER" id="PTHR38048:SF1">
    <property type="entry name" value="HEMERYTHRIN-LIKE DOMAIN-CONTAINING PROTEIN"/>
    <property type="match status" value="1"/>
</dbReference>
<organism evidence="2 3">
    <name type="scientific">Rhizoctonia solani</name>
    <dbReference type="NCBI Taxonomy" id="456999"/>
    <lineage>
        <taxon>Eukaryota</taxon>
        <taxon>Fungi</taxon>
        <taxon>Dikarya</taxon>
        <taxon>Basidiomycota</taxon>
        <taxon>Agaricomycotina</taxon>
        <taxon>Agaricomycetes</taxon>
        <taxon>Cantharellales</taxon>
        <taxon>Ceratobasidiaceae</taxon>
        <taxon>Rhizoctonia</taxon>
    </lineage>
</organism>
<reference evidence="2" key="1">
    <citation type="submission" date="2021-01" db="EMBL/GenBank/DDBJ databases">
        <authorList>
            <person name="Kaushik A."/>
        </authorList>
    </citation>
    <scope>NUCLEOTIDE SEQUENCE</scope>
    <source>
        <strain evidence="2">AG1-1C</strain>
    </source>
</reference>
<dbReference type="CDD" id="cd12108">
    <property type="entry name" value="Hr-like"/>
    <property type="match status" value="1"/>
</dbReference>
<sequence>MAELYITKLADRMAFFHAALAAKFDNIYALSDGSFTKFMPLPAYLRMVMEFHDHLDAHHSIEETYVFPVLAQKMPSFAENEQHKKSHKVIHAGLDKLKDLATSWKSEPTTFSPAILRSCLDEFKTPLFNHLSEEVRDLSGENLKKYYTLEEVDRLPM</sequence>
<comment type="caution">
    <text evidence="2">The sequence shown here is derived from an EMBL/GenBank/DDBJ whole genome shotgun (WGS) entry which is preliminary data.</text>
</comment>
<feature type="domain" description="Hemerythrin-like" evidence="1">
    <location>
        <begin position="12"/>
        <end position="134"/>
    </location>
</feature>
<evidence type="ECO:0000259" key="1">
    <source>
        <dbReference type="Pfam" id="PF01814"/>
    </source>
</evidence>
<proteinExistence type="predicted"/>
<dbReference type="Pfam" id="PF01814">
    <property type="entry name" value="Hemerythrin"/>
    <property type="match status" value="1"/>
</dbReference>
<dbReference type="EMBL" id="CAJMWS010000318">
    <property type="protein sequence ID" value="CAE6416412.1"/>
    <property type="molecule type" value="Genomic_DNA"/>
</dbReference>
<protein>
    <recommendedName>
        <fullName evidence="1">Hemerythrin-like domain-containing protein</fullName>
    </recommendedName>
</protein>
<dbReference type="AlphaFoldDB" id="A0A8H3ADZ6"/>
<evidence type="ECO:0000313" key="3">
    <source>
        <dbReference type="Proteomes" id="UP000663846"/>
    </source>
</evidence>
<dbReference type="Proteomes" id="UP000663846">
    <property type="component" value="Unassembled WGS sequence"/>
</dbReference>
<dbReference type="PANTHER" id="PTHR38048">
    <property type="entry name" value="EXPRESSED PROTEIN"/>
    <property type="match status" value="1"/>
</dbReference>
<dbReference type="InterPro" id="IPR053206">
    <property type="entry name" value="Dimeric_xanthone_biosynth"/>
</dbReference>
<dbReference type="InterPro" id="IPR012312">
    <property type="entry name" value="Hemerythrin-like"/>
</dbReference>
<accession>A0A8H3ADZ6</accession>
<gene>
    <name evidence="2" type="ORF">RDB_LOCUS78360</name>
</gene>